<dbReference type="SUPFAM" id="SSF54236">
    <property type="entry name" value="Ubiquitin-like"/>
    <property type="match status" value="1"/>
</dbReference>
<name>A0A9Q1IJY6_SYNKA</name>
<comment type="caution">
    <text evidence="2">The sequence shown here is derived from an EMBL/GenBank/DDBJ whole genome shotgun (WGS) entry which is preliminary data.</text>
</comment>
<evidence type="ECO:0000256" key="1">
    <source>
        <dbReference type="SAM" id="MobiDB-lite"/>
    </source>
</evidence>
<dbReference type="InterPro" id="IPR029071">
    <property type="entry name" value="Ubiquitin-like_domsf"/>
</dbReference>
<dbReference type="CDD" id="cd17039">
    <property type="entry name" value="Ubl_ubiquitin_like"/>
    <property type="match status" value="1"/>
</dbReference>
<dbReference type="EMBL" id="JAINUF010000012">
    <property type="protein sequence ID" value="KAJ8344680.1"/>
    <property type="molecule type" value="Genomic_DNA"/>
</dbReference>
<organism evidence="2 3">
    <name type="scientific">Synaphobranchus kaupii</name>
    <name type="common">Kaup's arrowtooth eel</name>
    <dbReference type="NCBI Taxonomy" id="118154"/>
    <lineage>
        <taxon>Eukaryota</taxon>
        <taxon>Metazoa</taxon>
        <taxon>Chordata</taxon>
        <taxon>Craniata</taxon>
        <taxon>Vertebrata</taxon>
        <taxon>Euteleostomi</taxon>
        <taxon>Actinopterygii</taxon>
        <taxon>Neopterygii</taxon>
        <taxon>Teleostei</taxon>
        <taxon>Anguilliformes</taxon>
        <taxon>Synaphobranchidae</taxon>
        <taxon>Synaphobranchus</taxon>
    </lineage>
</organism>
<evidence type="ECO:0008006" key="4">
    <source>
        <dbReference type="Google" id="ProtNLM"/>
    </source>
</evidence>
<sequence>MWGHSEEEMNSLTVLQLKQMIAEKMPGNSGDSVEDLRLIFTDKLLDSSCRLSYVRDPGQICHPTGPEASRGPVGSSSLT</sequence>
<accession>A0A9Q1IJY6</accession>
<dbReference type="AlphaFoldDB" id="A0A9Q1IJY6"/>
<dbReference type="Proteomes" id="UP001152622">
    <property type="component" value="Chromosome 12"/>
</dbReference>
<evidence type="ECO:0000313" key="3">
    <source>
        <dbReference type="Proteomes" id="UP001152622"/>
    </source>
</evidence>
<reference evidence="2" key="1">
    <citation type="journal article" date="2023" name="Science">
        <title>Genome structures resolve the early diversification of teleost fishes.</title>
        <authorList>
            <person name="Parey E."/>
            <person name="Louis A."/>
            <person name="Montfort J."/>
            <person name="Bouchez O."/>
            <person name="Roques C."/>
            <person name="Iampietro C."/>
            <person name="Lluch J."/>
            <person name="Castinel A."/>
            <person name="Donnadieu C."/>
            <person name="Desvignes T."/>
            <person name="Floi Bucao C."/>
            <person name="Jouanno E."/>
            <person name="Wen M."/>
            <person name="Mejri S."/>
            <person name="Dirks R."/>
            <person name="Jansen H."/>
            <person name="Henkel C."/>
            <person name="Chen W.J."/>
            <person name="Zahm M."/>
            <person name="Cabau C."/>
            <person name="Klopp C."/>
            <person name="Thompson A.W."/>
            <person name="Robinson-Rechavi M."/>
            <person name="Braasch I."/>
            <person name="Lecointre G."/>
            <person name="Bobe J."/>
            <person name="Postlethwait J.H."/>
            <person name="Berthelot C."/>
            <person name="Roest Crollius H."/>
            <person name="Guiguen Y."/>
        </authorList>
    </citation>
    <scope>NUCLEOTIDE SEQUENCE</scope>
    <source>
        <strain evidence="2">WJC10195</strain>
    </source>
</reference>
<protein>
    <recommendedName>
        <fullName evidence="4">Ubiquitin-like domain-containing protein</fullName>
    </recommendedName>
</protein>
<keyword evidence="3" id="KW-1185">Reference proteome</keyword>
<gene>
    <name evidence="2" type="ORF">SKAU_G00288730</name>
</gene>
<proteinExistence type="predicted"/>
<evidence type="ECO:0000313" key="2">
    <source>
        <dbReference type="EMBL" id="KAJ8344680.1"/>
    </source>
</evidence>
<dbReference type="OrthoDB" id="428577at2759"/>
<feature type="region of interest" description="Disordered" evidence="1">
    <location>
        <begin position="60"/>
        <end position="79"/>
    </location>
</feature>
<dbReference type="Gene3D" id="3.10.20.90">
    <property type="entry name" value="Phosphatidylinositol 3-kinase Catalytic Subunit, Chain A, domain 1"/>
    <property type="match status" value="1"/>
</dbReference>